<feature type="transmembrane region" description="Helical" evidence="1">
    <location>
        <begin position="111"/>
        <end position="137"/>
    </location>
</feature>
<evidence type="ECO:0000256" key="1">
    <source>
        <dbReference type="SAM" id="Phobius"/>
    </source>
</evidence>
<keyword evidence="1" id="KW-0472">Membrane</keyword>
<keyword evidence="1" id="KW-0812">Transmembrane</keyword>
<accession>A0ABP7CMY4</accession>
<feature type="transmembrane region" description="Helical" evidence="1">
    <location>
        <begin position="143"/>
        <end position="161"/>
    </location>
</feature>
<evidence type="ECO:0000313" key="3">
    <source>
        <dbReference type="Proteomes" id="UP001500752"/>
    </source>
</evidence>
<keyword evidence="3" id="KW-1185">Reference proteome</keyword>
<gene>
    <name evidence="2" type="ORF">GCM10023081_31810</name>
</gene>
<dbReference type="Proteomes" id="UP001500752">
    <property type="component" value="Unassembled WGS sequence"/>
</dbReference>
<dbReference type="RefSeq" id="WP_345152251.1">
    <property type="nucleotide sequence ID" value="NZ_BAABEO010000020.1"/>
</dbReference>
<proteinExistence type="predicted"/>
<organism evidence="2 3">
    <name type="scientific">Arthrobacter ginkgonis</name>
    <dbReference type="NCBI Taxonomy" id="1630594"/>
    <lineage>
        <taxon>Bacteria</taxon>
        <taxon>Bacillati</taxon>
        <taxon>Actinomycetota</taxon>
        <taxon>Actinomycetes</taxon>
        <taxon>Micrococcales</taxon>
        <taxon>Micrococcaceae</taxon>
        <taxon>Arthrobacter</taxon>
    </lineage>
</organism>
<feature type="transmembrane region" description="Helical" evidence="1">
    <location>
        <begin position="77"/>
        <end position="99"/>
    </location>
</feature>
<sequence>MGAALPGRGHHSPIRTGPLPRTGFARILNADGLPAELRASYYCWILGGMLGLLAGSMGLFAMVGFAGMLAALGVGGLAAPGFAAAALTLAVSALQVLFAMGLKERSARARLALTVLAAATLGLALWSSTALSVAMAVGMASPAAGWAGFLLAAAATVLMWLENPSRWLGG</sequence>
<evidence type="ECO:0008006" key="4">
    <source>
        <dbReference type="Google" id="ProtNLM"/>
    </source>
</evidence>
<protein>
    <recommendedName>
        <fullName evidence="4">HdeD family acid-resistance protein</fullName>
    </recommendedName>
</protein>
<name>A0ABP7CMY4_9MICC</name>
<dbReference type="EMBL" id="BAABEO010000020">
    <property type="protein sequence ID" value="GAA3691944.1"/>
    <property type="molecule type" value="Genomic_DNA"/>
</dbReference>
<evidence type="ECO:0000313" key="2">
    <source>
        <dbReference type="EMBL" id="GAA3691944.1"/>
    </source>
</evidence>
<comment type="caution">
    <text evidence="2">The sequence shown here is derived from an EMBL/GenBank/DDBJ whole genome shotgun (WGS) entry which is preliminary data.</text>
</comment>
<reference evidence="3" key="1">
    <citation type="journal article" date="2019" name="Int. J. Syst. Evol. Microbiol.">
        <title>The Global Catalogue of Microorganisms (GCM) 10K type strain sequencing project: providing services to taxonomists for standard genome sequencing and annotation.</title>
        <authorList>
            <consortium name="The Broad Institute Genomics Platform"/>
            <consortium name="The Broad Institute Genome Sequencing Center for Infectious Disease"/>
            <person name="Wu L."/>
            <person name="Ma J."/>
        </authorList>
    </citation>
    <scope>NUCLEOTIDE SEQUENCE [LARGE SCALE GENOMIC DNA]</scope>
    <source>
        <strain evidence="3">JCM 30742</strain>
    </source>
</reference>
<keyword evidence="1" id="KW-1133">Transmembrane helix</keyword>
<feature type="transmembrane region" description="Helical" evidence="1">
    <location>
        <begin position="41"/>
        <end position="71"/>
    </location>
</feature>